<dbReference type="GO" id="GO:0004867">
    <property type="term" value="F:serine-type endopeptidase inhibitor activity"/>
    <property type="evidence" value="ECO:0007669"/>
    <property type="project" value="UniProtKB-KW"/>
</dbReference>
<evidence type="ECO:0000256" key="4">
    <source>
        <dbReference type="RuleBase" id="RU000411"/>
    </source>
</evidence>
<keyword evidence="3" id="KW-0722">Serine protease inhibitor</keyword>
<dbReference type="PANTHER" id="PTHR11461">
    <property type="entry name" value="SERINE PROTEASE INHIBITOR, SERPIN"/>
    <property type="match status" value="1"/>
</dbReference>
<dbReference type="InterPro" id="IPR023796">
    <property type="entry name" value="Serpin_dom"/>
</dbReference>
<organism evidence="7 8">
    <name type="scientific">Acanthoscelides obtectus</name>
    <name type="common">Bean weevil</name>
    <name type="synonym">Bruchus obtectus</name>
    <dbReference type="NCBI Taxonomy" id="200917"/>
    <lineage>
        <taxon>Eukaryota</taxon>
        <taxon>Metazoa</taxon>
        <taxon>Ecdysozoa</taxon>
        <taxon>Arthropoda</taxon>
        <taxon>Hexapoda</taxon>
        <taxon>Insecta</taxon>
        <taxon>Pterygota</taxon>
        <taxon>Neoptera</taxon>
        <taxon>Endopterygota</taxon>
        <taxon>Coleoptera</taxon>
        <taxon>Polyphaga</taxon>
        <taxon>Cucujiformia</taxon>
        <taxon>Chrysomeloidea</taxon>
        <taxon>Chrysomelidae</taxon>
        <taxon>Bruchinae</taxon>
        <taxon>Bruchini</taxon>
        <taxon>Acanthoscelides</taxon>
    </lineage>
</organism>
<dbReference type="Gene3D" id="3.30.497.10">
    <property type="entry name" value="Antithrombin, subunit I, domain 2"/>
    <property type="match status" value="1"/>
</dbReference>
<name>A0A9P0KP11_ACAOB</name>
<dbReference type="EMBL" id="CAKOFQ010006900">
    <property type="protein sequence ID" value="CAH1980801.1"/>
    <property type="molecule type" value="Genomic_DNA"/>
</dbReference>
<dbReference type="Proteomes" id="UP001152888">
    <property type="component" value="Unassembled WGS sequence"/>
</dbReference>
<dbReference type="InterPro" id="IPR036186">
    <property type="entry name" value="Serpin_sf"/>
</dbReference>
<keyword evidence="5" id="KW-0732">Signal</keyword>
<keyword evidence="8" id="KW-1185">Reference proteome</keyword>
<dbReference type="Pfam" id="PF00079">
    <property type="entry name" value="Serpin"/>
    <property type="match status" value="1"/>
</dbReference>
<sequence>MIVVKFLLLPLFCLYVECTSAVFPSFIHPKYISDNWTFLRNVIKSLELDEIAKPSFVMSPFSLEIVMMMLRHGAEGDTLDELEDAIGLHRFITEKGHRHGFTRSLLDEFKTLSRENVTIYAANRVFLEQQFEADPKYLKEVNGWYDLEVKPMSFAKPVAAAKEINDWVARKTKLKIQNLLQPTDLYLPRLVLVNALYFSGRWMNPFEHHLTHDRTFYSIDGVSEKKMSFMQQVQTVSSAYSDNLQARIVDLPFVSEKVSMTILLTDERNGLRNIWEQISDYADYLWKLDDDILQPTYAIVTIPKFRIEFSLDGIPLLKSMGIRRIFDEDLAELDRMSKDRLYVSAVKQKSFIDVNEWGVDAAAAAATKKAVPVAFYPEPEPIEFLADHPFIFTIRKKPENEVLFIGIYGG</sequence>
<feature type="signal peptide" evidence="5">
    <location>
        <begin position="1"/>
        <end position="21"/>
    </location>
</feature>
<evidence type="ECO:0000259" key="6">
    <source>
        <dbReference type="SMART" id="SM00093"/>
    </source>
</evidence>
<comment type="similarity">
    <text evidence="1 4">Belongs to the serpin family.</text>
</comment>
<dbReference type="OrthoDB" id="9440847at2759"/>
<dbReference type="GO" id="GO:0005615">
    <property type="term" value="C:extracellular space"/>
    <property type="evidence" value="ECO:0007669"/>
    <property type="project" value="InterPro"/>
</dbReference>
<gene>
    <name evidence="7" type="ORF">ACAOBT_LOCUS14181</name>
</gene>
<feature type="domain" description="Serpin" evidence="6">
    <location>
        <begin position="40"/>
        <end position="408"/>
    </location>
</feature>
<reference evidence="7" key="1">
    <citation type="submission" date="2022-03" db="EMBL/GenBank/DDBJ databases">
        <authorList>
            <person name="Sayadi A."/>
        </authorList>
    </citation>
    <scope>NUCLEOTIDE SEQUENCE</scope>
</reference>
<dbReference type="PANTHER" id="PTHR11461:SF211">
    <property type="entry name" value="GH10112P-RELATED"/>
    <property type="match status" value="1"/>
</dbReference>
<dbReference type="Gene3D" id="2.30.39.10">
    <property type="entry name" value="Alpha-1-antitrypsin, domain 1"/>
    <property type="match status" value="1"/>
</dbReference>
<proteinExistence type="inferred from homology"/>
<dbReference type="PROSITE" id="PS00284">
    <property type="entry name" value="SERPIN"/>
    <property type="match status" value="1"/>
</dbReference>
<evidence type="ECO:0000256" key="1">
    <source>
        <dbReference type="ARBA" id="ARBA00009500"/>
    </source>
</evidence>
<accession>A0A9P0KP11</accession>
<dbReference type="InterPro" id="IPR023795">
    <property type="entry name" value="Serpin_CS"/>
</dbReference>
<dbReference type="CDD" id="cd00172">
    <property type="entry name" value="serpin"/>
    <property type="match status" value="1"/>
</dbReference>
<evidence type="ECO:0000256" key="2">
    <source>
        <dbReference type="ARBA" id="ARBA00022690"/>
    </source>
</evidence>
<comment type="caution">
    <text evidence="7">The sequence shown here is derived from an EMBL/GenBank/DDBJ whole genome shotgun (WGS) entry which is preliminary data.</text>
</comment>
<dbReference type="SMART" id="SM00093">
    <property type="entry name" value="SERPIN"/>
    <property type="match status" value="1"/>
</dbReference>
<evidence type="ECO:0000313" key="8">
    <source>
        <dbReference type="Proteomes" id="UP001152888"/>
    </source>
</evidence>
<dbReference type="InterPro" id="IPR042178">
    <property type="entry name" value="Serpin_sf_1"/>
</dbReference>
<dbReference type="InterPro" id="IPR000215">
    <property type="entry name" value="Serpin_fam"/>
</dbReference>
<protein>
    <recommendedName>
        <fullName evidence="6">Serpin domain-containing protein</fullName>
    </recommendedName>
</protein>
<dbReference type="InterPro" id="IPR042185">
    <property type="entry name" value="Serpin_sf_2"/>
</dbReference>
<evidence type="ECO:0000256" key="3">
    <source>
        <dbReference type="ARBA" id="ARBA00022900"/>
    </source>
</evidence>
<dbReference type="SUPFAM" id="SSF56574">
    <property type="entry name" value="Serpins"/>
    <property type="match status" value="1"/>
</dbReference>
<keyword evidence="2" id="KW-0646">Protease inhibitor</keyword>
<evidence type="ECO:0000256" key="5">
    <source>
        <dbReference type="SAM" id="SignalP"/>
    </source>
</evidence>
<evidence type="ECO:0000313" key="7">
    <source>
        <dbReference type="EMBL" id="CAH1980801.1"/>
    </source>
</evidence>
<feature type="chain" id="PRO_5040348035" description="Serpin domain-containing protein" evidence="5">
    <location>
        <begin position="22"/>
        <end position="410"/>
    </location>
</feature>
<dbReference type="AlphaFoldDB" id="A0A9P0KP11"/>